<comment type="caution">
    <text evidence="3">The sequence shown here is derived from an EMBL/GenBank/DDBJ whole genome shotgun (WGS) entry which is preliminary data.</text>
</comment>
<feature type="compositionally biased region" description="Pro residues" evidence="2">
    <location>
        <begin position="1"/>
        <end position="15"/>
    </location>
</feature>
<organism evidence="3 4">
    <name type="scientific">Streptomyces sodiiphilus</name>
    <dbReference type="NCBI Taxonomy" id="226217"/>
    <lineage>
        <taxon>Bacteria</taxon>
        <taxon>Bacillati</taxon>
        <taxon>Actinomycetota</taxon>
        <taxon>Actinomycetes</taxon>
        <taxon>Kitasatosporales</taxon>
        <taxon>Streptomycetaceae</taxon>
        <taxon>Streptomyces</taxon>
    </lineage>
</organism>
<comment type="similarity">
    <text evidence="1">Belongs to the cytochrome P450 family.</text>
</comment>
<reference evidence="4" key="1">
    <citation type="journal article" date="2019" name="Int. J. Syst. Evol. Microbiol.">
        <title>The Global Catalogue of Microorganisms (GCM) 10K type strain sequencing project: providing services to taxonomists for standard genome sequencing and annotation.</title>
        <authorList>
            <consortium name="The Broad Institute Genomics Platform"/>
            <consortium name="The Broad Institute Genome Sequencing Center for Infectious Disease"/>
            <person name="Wu L."/>
            <person name="Ma J."/>
        </authorList>
    </citation>
    <scope>NUCLEOTIDE SEQUENCE [LARGE SCALE GENOMIC DNA]</scope>
    <source>
        <strain evidence="4">JCM 13581</strain>
    </source>
</reference>
<sequence>MSQPPGPIDAPPPGCPAHRGGGHTPAGPPLYGPEFAADPDRTYDKLRAQGPAAWVELSPGVDAMLVTSYDAALKVLRHPNFVKDARRWRALNEGRVTPDNPVIPMMGWRPSLLFADGDRHRRLRTSVTDALAKVDPVALRGYVEHSAVQLIDEFAQRGSADLVSEYADRLPLLVFTQLFGAPDSLVERMVTACAGMIDASQDAQQAGANLAMCLGELIAIKRQHPGRDLTSWLLAHPARLSDEEMIHQLVVLIGAGSVPTTAWIASATMLLLTDDRFAGEMSGGSMPIGDALTEVLWTLSPMSNFCFHYAIDDYELKERPGAPGVLIPKDVPVLISHAAANTDPSLAGAHVRKAGNHAHLAWSAGPHVCPAQDPANVIATTAIEKLLDLLPDMDLAVPVEHLTWRPGPFHRTLTALPVRFPALSSSVQSTSNTGEYRWTTPSSAPAVSTPPEPISTARPTGSGPRGPQRVWSSLAKWWRGQ</sequence>
<dbReference type="EMBL" id="BAAAMJ010000008">
    <property type="protein sequence ID" value="GAA1900883.1"/>
    <property type="molecule type" value="Genomic_DNA"/>
</dbReference>
<gene>
    <name evidence="3" type="ORF">GCM10009716_08450</name>
</gene>
<dbReference type="PRINTS" id="PR00359">
    <property type="entry name" value="BP450"/>
</dbReference>
<accession>A0ABP5A3G9</accession>
<proteinExistence type="inferred from homology"/>
<dbReference type="PANTHER" id="PTHR46696:SF1">
    <property type="entry name" value="CYTOCHROME P450 YJIB-RELATED"/>
    <property type="match status" value="1"/>
</dbReference>
<dbReference type="SUPFAM" id="SSF48264">
    <property type="entry name" value="Cytochrome P450"/>
    <property type="match status" value="1"/>
</dbReference>
<evidence type="ECO:0000313" key="3">
    <source>
        <dbReference type="EMBL" id="GAA1900883.1"/>
    </source>
</evidence>
<evidence type="ECO:0000256" key="1">
    <source>
        <dbReference type="ARBA" id="ARBA00010617"/>
    </source>
</evidence>
<dbReference type="InterPro" id="IPR002397">
    <property type="entry name" value="Cyt_P450_B"/>
</dbReference>
<name>A0ABP5A3G9_9ACTN</name>
<protein>
    <submittedName>
        <fullName evidence="3">Cytochrome P450</fullName>
    </submittedName>
</protein>
<evidence type="ECO:0000313" key="4">
    <source>
        <dbReference type="Proteomes" id="UP001501303"/>
    </source>
</evidence>
<evidence type="ECO:0000256" key="2">
    <source>
        <dbReference type="SAM" id="MobiDB-lite"/>
    </source>
</evidence>
<feature type="region of interest" description="Disordered" evidence="2">
    <location>
        <begin position="426"/>
        <end position="469"/>
    </location>
</feature>
<dbReference type="Gene3D" id="1.10.630.10">
    <property type="entry name" value="Cytochrome P450"/>
    <property type="match status" value="1"/>
</dbReference>
<dbReference type="InterPro" id="IPR036396">
    <property type="entry name" value="Cyt_P450_sf"/>
</dbReference>
<keyword evidence="4" id="KW-1185">Reference proteome</keyword>
<dbReference type="RefSeq" id="WP_344258927.1">
    <property type="nucleotide sequence ID" value="NZ_BAAAMJ010000008.1"/>
</dbReference>
<feature type="region of interest" description="Disordered" evidence="2">
    <location>
        <begin position="1"/>
        <end position="35"/>
    </location>
</feature>
<dbReference type="Proteomes" id="UP001501303">
    <property type="component" value="Unassembled WGS sequence"/>
</dbReference>
<dbReference type="PANTHER" id="PTHR46696">
    <property type="entry name" value="P450, PUTATIVE (EUROFUNG)-RELATED"/>
    <property type="match status" value="1"/>
</dbReference>